<organism evidence="9 10">
    <name type="scientific">Bermanella marisrubri</name>
    <dbReference type="NCBI Taxonomy" id="207949"/>
    <lineage>
        <taxon>Bacteria</taxon>
        <taxon>Pseudomonadati</taxon>
        <taxon>Pseudomonadota</taxon>
        <taxon>Gammaproteobacteria</taxon>
        <taxon>Oceanospirillales</taxon>
        <taxon>Oceanospirillaceae</taxon>
        <taxon>Bermanella</taxon>
    </lineage>
</organism>
<evidence type="ECO:0000259" key="6">
    <source>
        <dbReference type="Pfam" id="PF01509"/>
    </source>
</evidence>
<dbReference type="PANTHER" id="PTHR13767:SF2">
    <property type="entry name" value="PSEUDOURIDYLATE SYNTHASE TRUB1"/>
    <property type="match status" value="1"/>
</dbReference>
<keyword evidence="4 5" id="KW-0413">Isomerase</keyword>
<dbReference type="GO" id="GO:0031119">
    <property type="term" value="P:tRNA pseudouridine synthesis"/>
    <property type="evidence" value="ECO:0007669"/>
    <property type="project" value="UniProtKB-UniRule"/>
</dbReference>
<dbReference type="CDD" id="cd02573">
    <property type="entry name" value="PseudoU_synth_EcTruB"/>
    <property type="match status" value="1"/>
</dbReference>
<evidence type="ECO:0000259" key="8">
    <source>
        <dbReference type="Pfam" id="PF16198"/>
    </source>
</evidence>
<dbReference type="AlphaFoldDB" id="Q1MZS4"/>
<evidence type="ECO:0000256" key="2">
    <source>
        <dbReference type="ARBA" id="ARBA00005642"/>
    </source>
</evidence>
<dbReference type="Proteomes" id="UP000004263">
    <property type="component" value="Unassembled WGS sequence"/>
</dbReference>
<feature type="active site" description="Nucleophile" evidence="5">
    <location>
        <position position="47"/>
    </location>
</feature>
<dbReference type="EC" id="5.4.99.25" evidence="5"/>
<evidence type="ECO:0000256" key="3">
    <source>
        <dbReference type="ARBA" id="ARBA00022694"/>
    </source>
</evidence>
<sequence length="327" mass="36153">MGRRRKGRDISGIIVIDKPSGMTSNGVLQQVKRLYGAAKAGHTGALDPIATGVLPICLGEATKFSQRLLESDKRYITKVQLGESRDTADIEGEILDRADVPDLTQDKIESALTQFRGEITQVPPMYSALKHQGKKLYELARAGEDFDIQSKARQVSILKLELLDFGDDWLELDVTCTKGTYIRSLAEDVAKALGTLGFVAVLRRLGAGPYHADMMHELEQLVEIKDKSEDFSNLDQLLMPTQTALPDVPLVELTLKQAHDLQFGRAIELNSQQFKAGEPAIAQVQLRLRYAQWDLLLGIGELSAQGVIAPKRLLKVPQLDELLKELA</sequence>
<feature type="domain" description="Pseudouridine synthase II N-terminal" evidence="6">
    <location>
        <begin position="32"/>
        <end position="182"/>
    </location>
</feature>
<dbReference type="OrthoDB" id="9802309at2"/>
<evidence type="ECO:0000256" key="5">
    <source>
        <dbReference type="HAMAP-Rule" id="MF_01080"/>
    </source>
</evidence>
<dbReference type="Pfam" id="PF09157">
    <property type="entry name" value="TruB-C_2"/>
    <property type="match status" value="1"/>
</dbReference>
<dbReference type="InterPro" id="IPR002501">
    <property type="entry name" value="PsdUridine_synth_N"/>
</dbReference>
<dbReference type="InterPro" id="IPR015240">
    <property type="entry name" value="tRNA_sdUridine_synth_fam1_C"/>
</dbReference>
<comment type="similarity">
    <text evidence="2 5">Belongs to the pseudouridine synthase TruB family. Type 1 subfamily.</text>
</comment>
<dbReference type="GO" id="GO:0160148">
    <property type="term" value="F:tRNA pseudouridine(55) synthase activity"/>
    <property type="evidence" value="ECO:0007669"/>
    <property type="project" value="UniProtKB-EC"/>
</dbReference>
<dbReference type="InterPro" id="IPR032819">
    <property type="entry name" value="TruB_C"/>
</dbReference>
<dbReference type="EMBL" id="AAQH01000017">
    <property type="protein sequence ID" value="EAT11483.1"/>
    <property type="molecule type" value="Genomic_DNA"/>
</dbReference>
<dbReference type="GO" id="GO:1990481">
    <property type="term" value="P:mRNA pseudouridine synthesis"/>
    <property type="evidence" value="ECO:0007669"/>
    <property type="project" value="TreeGrafter"/>
</dbReference>
<evidence type="ECO:0000256" key="4">
    <source>
        <dbReference type="ARBA" id="ARBA00023235"/>
    </source>
</evidence>
<dbReference type="Pfam" id="PF01509">
    <property type="entry name" value="TruB_N"/>
    <property type="match status" value="1"/>
</dbReference>
<keyword evidence="10" id="KW-1185">Reference proteome</keyword>
<dbReference type="Gene3D" id="2.30.130.10">
    <property type="entry name" value="PUA domain"/>
    <property type="match status" value="1"/>
</dbReference>
<dbReference type="InterPro" id="IPR014780">
    <property type="entry name" value="tRNA_psdUridine_synth_TruB"/>
</dbReference>
<dbReference type="Pfam" id="PF16198">
    <property type="entry name" value="TruB_C_2"/>
    <property type="match status" value="1"/>
</dbReference>
<comment type="function">
    <text evidence="5">Responsible for synthesis of pseudouridine from uracil-55 in the psi GC loop of transfer RNAs.</text>
</comment>
<dbReference type="RefSeq" id="WP_007016556.1">
    <property type="nucleotide sequence ID" value="NZ_AAQH01000017.1"/>
</dbReference>
<dbReference type="InterPro" id="IPR036974">
    <property type="entry name" value="PUA_sf"/>
</dbReference>
<evidence type="ECO:0000313" key="9">
    <source>
        <dbReference type="EMBL" id="EAT11483.1"/>
    </source>
</evidence>
<protein>
    <recommendedName>
        <fullName evidence="5">tRNA pseudouridine synthase B</fullName>
        <ecNumber evidence="5">5.4.99.25</ecNumber>
    </recommendedName>
    <alternativeName>
        <fullName evidence="5">tRNA pseudouridine(55) synthase</fullName>
        <shortName evidence="5">Psi55 synthase</shortName>
    </alternativeName>
    <alternativeName>
        <fullName evidence="5">tRNA pseudouridylate synthase</fullName>
    </alternativeName>
    <alternativeName>
        <fullName evidence="5">tRNA-uridine isomerase</fullName>
    </alternativeName>
</protein>
<dbReference type="GO" id="GO:0003723">
    <property type="term" value="F:RNA binding"/>
    <property type="evidence" value="ECO:0007669"/>
    <property type="project" value="InterPro"/>
</dbReference>
<comment type="catalytic activity">
    <reaction evidence="1 5">
        <text>uridine(55) in tRNA = pseudouridine(55) in tRNA</text>
        <dbReference type="Rhea" id="RHEA:42532"/>
        <dbReference type="Rhea" id="RHEA-COMP:10101"/>
        <dbReference type="Rhea" id="RHEA-COMP:10102"/>
        <dbReference type="ChEBI" id="CHEBI:65314"/>
        <dbReference type="ChEBI" id="CHEBI:65315"/>
        <dbReference type="EC" id="5.4.99.25"/>
    </reaction>
</comment>
<proteinExistence type="inferred from homology"/>
<dbReference type="STRING" id="207949.RED65_04730"/>
<reference evidence="9 10" key="1">
    <citation type="submission" date="2006-03" db="EMBL/GenBank/DDBJ databases">
        <authorList>
            <person name="Pinhassi J."/>
            <person name="Pedros-Alio C."/>
            <person name="Ferriera S."/>
            <person name="Johnson J."/>
            <person name="Kravitz S."/>
            <person name="Halpern A."/>
            <person name="Remington K."/>
            <person name="Beeson K."/>
            <person name="Tran B."/>
            <person name="Rogers Y.-H."/>
            <person name="Friedman R."/>
            <person name="Venter J.C."/>
        </authorList>
    </citation>
    <scope>NUCLEOTIDE SEQUENCE [LARGE SCALE GENOMIC DNA]</scope>
    <source>
        <strain evidence="9 10">RED65</strain>
    </source>
</reference>
<dbReference type="SUPFAM" id="SSF55120">
    <property type="entry name" value="Pseudouridine synthase"/>
    <property type="match status" value="1"/>
</dbReference>
<dbReference type="Gene3D" id="3.30.2350.10">
    <property type="entry name" value="Pseudouridine synthase"/>
    <property type="match status" value="1"/>
</dbReference>
<evidence type="ECO:0000259" key="7">
    <source>
        <dbReference type="Pfam" id="PF09157"/>
    </source>
</evidence>
<keyword evidence="3 5" id="KW-0819">tRNA processing</keyword>
<dbReference type="NCBIfam" id="TIGR00431">
    <property type="entry name" value="TruB"/>
    <property type="match status" value="1"/>
</dbReference>
<gene>
    <name evidence="5 9" type="primary">truB</name>
    <name evidence="9" type="ORF">RED65_04730</name>
</gene>
<evidence type="ECO:0000313" key="10">
    <source>
        <dbReference type="Proteomes" id="UP000004263"/>
    </source>
</evidence>
<feature type="domain" description="tRNA pseudouridylate synthase B C-terminal" evidence="8">
    <location>
        <begin position="183"/>
        <end position="245"/>
    </location>
</feature>
<dbReference type="HAMAP" id="MF_01080">
    <property type="entry name" value="TruB_bact"/>
    <property type="match status" value="1"/>
</dbReference>
<evidence type="ECO:0000256" key="1">
    <source>
        <dbReference type="ARBA" id="ARBA00000385"/>
    </source>
</evidence>
<name>Q1MZS4_9GAMM</name>
<dbReference type="HOGENOM" id="CLU_032087_0_3_6"/>
<feature type="domain" description="tRNA pseudouridine synthase II TruB subfamily 1 C-terminal" evidence="7">
    <location>
        <begin position="249"/>
        <end position="314"/>
    </location>
</feature>
<comment type="caution">
    <text evidence="9">The sequence shown here is derived from an EMBL/GenBank/DDBJ whole genome shotgun (WGS) entry which is preliminary data.</text>
</comment>
<accession>Q1MZS4</accession>
<dbReference type="InterPro" id="IPR020103">
    <property type="entry name" value="PsdUridine_synth_cat_dom_sf"/>
</dbReference>
<dbReference type="PANTHER" id="PTHR13767">
    <property type="entry name" value="TRNA-PSEUDOURIDINE SYNTHASE"/>
    <property type="match status" value="1"/>
</dbReference>